<evidence type="ECO:0000313" key="2">
    <source>
        <dbReference type="EMBL" id="KIG17715.1"/>
    </source>
</evidence>
<keyword evidence="1" id="KW-1133">Transmembrane helix</keyword>
<protein>
    <submittedName>
        <fullName evidence="2">Uncharacterized protein</fullName>
    </submittedName>
</protein>
<feature type="transmembrane region" description="Helical" evidence="1">
    <location>
        <begin position="57"/>
        <end position="80"/>
    </location>
</feature>
<feature type="transmembrane region" description="Helical" evidence="1">
    <location>
        <begin position="16"/>
        <end position="37"/>
    </location>
</feature>
<comment type="caution">
    <text evidence="2">The sequence shown here is derived from an EMBL/GenBank/DDBJ whole genome shotgun (WGS) entry which is preliminary data.</text>
</comment>
<feature type="transmembrane region" description="Helical" evidence="1">
    <location>
        <begin position="92"/>
        <end position="113"/>
    </location>
</feature>
<dbReference type="AlphaFoldDB" id="A0A0C2D7Z1"/>
<accession>A0A0C2D7Z1</accession>
<proteinExistence type="predicted"/>
<keyword evidence="1" id="KW-0812">Transmembrane</keyword>
<sequence>MSKKVPENTRLRAREMFFVFLGVATGAALAVLWFRLVPELMQHKGLGVESLSGLGRVVMHPVFEVPVLLGGIVLLAAGVATRVSSGKDKATWIMAAGSVVMFGMLLLSVNAVYDPVFLVGEGDAGPAEVEVGVEE</sequence>
<reference evidence="2 3" key="1">
    <citation type="submission" date="2014-12" db="EMBL/GenBank/DDBJ databases">
        <title>Genome assembly of Enhygromyxa salina DSM 15201.</title>
        <authorList>
            <person name="Sharma G."/>
            <person name="Subramanian S."/>
        </authorList>
    </citation>
    <scope>NUCLEOTIDE SEQUENCE [LARGE SCALE GENOMIC DNA]</scope>
    <source>
        <strain evidence="2 3">DSM 15201</strain>
    </source>
</reference>
<dbReference type="EMBL" id="JMCC02000021">
    <property type="protein sequence ID" value="KIG17715.1"/>
    <property type="molecule type" value="Genomic_DNA"/>
</dbReference>
<organism evidence="2 3">
    <name type="scientific">Enhygromyxa salina</name>
    <dbReference type="NCBI Taxonomy" id="215803"/>
    <lineage>
        <taxon>Bacteria</taxon>
        <taxon>Pseudomonadati</taxon>
        <taxon>Myxococcota</taxon>
        <taxon>Polyangia</taxon>
        <taxon>Nannocystales</taxon>
        <taxon>Nannocystaceae</taxon>
        <taxon>Enhygromyxa</taxon>
    </lineage>
</organism>
<gene>
    <name evidence="2" type="ORF">DB30_02990</name>
</gene>
<keyword evidence="1" id="KW-0472">Membrane</keyword>
<dbReference type="RefSeq" id="WP_052548140.1">
    <property type="nucleotide sequence ID" value="NZ_JMCC02000021.1"/>
</dbReference>
<evidence type="ECO:0000313" key="3">
    <source>
        <dbReference type="Proteomes" id="UP000031599"/>
    </source>
</evidence>
<name>A0A0C2D7Z1_9BACT</name>
<dbReference type="Proteomes" id="UP000031599">
    <property type="component" value="Unassembled WGS sequence"/>
</dbReference>
<evidence type="ECO:0000256" key="1">
    <source>
        <dbReference type="SAM" id="Phobius"/>
    </source>
</evidence>